<gene>
    <name evidence="2" type="ORF">ACFPYI_16925</name>
</gene>
<sequence>MNSCRNDGTQTEGWTYEVGPDEPYSVAVVSAVADAAGVDPLELPELLCDAVAVDAMESMFSDRRPATVGTVQLSFSFCGYSVLVSAGTVELFERESRGE</sequence>
<accession>A0ABD5RRQ7</accession>
<name>A0ABD5RRQ7_9EURY</name>
<keyword evidence="3" id="KW-1185">Reference proteome</keyword>
<evidence type="ECO:0000313" key="2">
    <source>
        <dbReference type="EMBL" id="MFC5973019.1"/>
    </source>
</evidence>
<comment type="caution">
    <text evidence="2">The sequence shown here is derived from an EMBL/GenBank/DDBJ whole genome shotgun (WGS) entry which is preliminary data.</text>
</comment>
<dbReference type="EMBL" id="JBHSQH010000001">
    <property type="protein sequence ID" value="MFC5973019.1"/>
    <property type="molecule type" value="Genomic_DNA"/>
</dbReference>
<protein>
    <submittedName>
        <fullName evidence="2">HalOD1 output domain-containing protein</fullName>
    </submittedName>
</protein>
<evidence type="ECO:0000313" key="3">
    <source>
        <dbReference type="Proteomes" id="UP001596099"/>
    </source>
</evidence>
<dbReference type="Proteomes" id="UP001596099">
    <property type="component" value="Unassembled WGS sequence"/>
</dbReference>
<dbReference type="RefSeq" id="WP_247417068.1">
    <property type="nucleotide sequence ID" value="NZ_JALLGW010000001.1"/>
</dbReference>
<dbReference type="AlphaFoldDB" id="A0ABD5RRQ7"/>
<dbReference type="InterPro" id="IPR040624">
    <property type="entry name" value="HalOD1"/>
</dbReference>
<proteinExistence type="predicted"/>
<evidence type="ECO:0000259" key="1">
    <source>
        <dbReference type="Pfam" id="PF18545"/>
    </source>
</evidence>
<reference evidence="2 3" key="1">
    <citation type="journal article" date="2019" name="Int. J. Syst. Evol. Microbiol.">
        <title>The Global Catalogue of Microorganisms (GCM) 10K type strain sequencing project: providing services to taxonomists for standard genome sequencing and annotation.</title>
        <authorList>
            <consortium name="The Broad Institute Genomics Platform"/>
            <consortium name="The Broad Institute Genome Sequencing Center for Infectious Disease"/>
            <person name="Wu L."/>
            <person name="Ma J."/>
        </authorList>
    </citation>
    <scope>NUCLEOTIDE SEQUENCE [LARGE SCALE GENOMIC DNA]</scope>
    <source>
        <strain evidence="2 3">CGMCC 1.12543</strain>
    </source>
</reference>
<feature type="domain" description="Halobacterial output" evidence="1">
    <location>
        <begin position="21"/>
        <end position="90"/>
    </location>
</feature>
<dbReference type="Pfam" id="PF18545">
    <property type="entry name" value="HalOD1"/>
    <property type="match status" value="1"/>
</dbReference>
<organism evidence="2 3">
    <name type="scientific">Halomarina salina</name>
    <dbReference type="NCBI Taxonomy" id="1872699"/>
    <lineage>
        <taxon>Archaea</taxon>
        <taxon>Methanobacteriati</taxon>
        <taxon>Methanobacteriota</taxon>
        <taxon>Stenosarchaea group</taxon>
        <taxon>Halobacteria</taxon>
        <taxon>Halobacteriales</taxon>
        <taxon>Natronomonadaceae</taxon>
        <taxon>Halomarina</taxon>
    </lineage>
</organism>